<protein>
    <submittedName>
        <fullName evidence="1">Uncharacterized protein</fullName>
    </submittedName>
</protein>
<dbReference type="EMBL" id="DXCD01000005">
    <property type="protein sequence ID" value="HIZ12335.1"/>
    <property type="molecule type" value="Genomic_DNA"/>
</dbReference>
<organism evidence="1 2">
    <name type="scientific">Candidatus Mediterraneibacter stercorigallinarum</name>
    <dbReference type="NCBI Taxonomy" id="2838686"/>
    <lineage>
        <taxon>Bacteria</taxon>
        <taxon>Bacillati</taxon>
        <taxon>Bacillota</taxon>
        <taxon>Clostridia</taxon>
        <taxon>Lachnospirales</taxon>
        <taxon>Lachnospiraceae</taxon>
        <taxon>Mediterraneibacter</taxon>
    </lineage>
</organism>
<dbReference type="Proteomes" id="UP000824017">
    <property type="component" value="Unassembled WGS sequence"/>
</dbReference>
<accession>A0A9D2D893</accession>
<reference evidence="1" key="1">
    <citation type="journal article" date="2021" name="PeerJ">
        <title>Extensive microbial diversity within the chicken gut microbiome revealed by metagenomics and culture.</title>
        <authorList>
            <person name="Gilroy R."/>
            <person name="Ravi A."/>
            <person name="Getino M."/>
            <person name="Pursley I."/>
            <person name="Horton D.L."/>
            <person name="Alikhan N.F."/>
            <person name="Baker D."/>
            <person name="Gharbi K."/>
            <person name="Hall N."/>
            <person name="Watson M."/>
            <person name="Adriaenssens E.M."/>
            <person name="Foster-Nyarko E."/>
            <person name="Jarju S."/>
            <person name="Secka A."/>
            <person name="Antonio M."/>
            <person name="Oren A."/>
            <person name="Chaudhuri R.R."/>
            <person name="La Ragione R."/>
            <person name="Hildebrand F."/>
            <person name="Pallen M.J."/>
        </authorList>
    </citation>
    <scope>NUCLEOTIDE SEQUENCE</scope>
    <source>
        <strain evidence="1">ChiGjej1B1-13045</strain>
    </source>
</reference>
<proteinExistence type="predicted"/>
<gene>
    <name evidence="1" type="ORF">H9817_00190</name>
</gene>
<comment type="caution">
    <text evidence="1">The sequence shown here is derived from an EMBL/GenBank/DDBJ whole genome shotgun (WGS) entry which is preliminary data.</text>
</comment>
<name>A0A9D2D893_9FIRM</name>
<evidence type="ECO:0000313" key="2">
    <source>
        <dbReference type="Proteomes" id="UP000824017"/>
    </source>
</evidence>
<dbReference type="AlphaFoldDB" id="A0A9D2D893"/>
<reference evidence="1" key="2">
    <citation type="submission" date="2021-04" db="EMBL/GenBank/DDBJ databases">
        <authorList>
            <person name="Gilroy R."/>
        </authorList>
    </citation>
    <scope>NUCLEOTIDE SEQUENCE</scope>
    <source>
        <strain evidence="1">ChiGjej1B1-13045</strain>
    </source>
</reference>
<sequence>MQDFEGRAKWKLLWRVVTFFLQEEINNFPAGKRFCFADKDPRSPLFRNPAFGCADFRSDERRKSLSIFSK</sequence>
<evidence type="ECO:0000313" key="1">
    <source>
        <dbReference type="EMBL" id="HIZ12335.1"/>
    </source>
</evidence>
<feature type="non-terminal residue" evidence="1">
    <location>
        <position position="70"/>
    </location>
</feature>